<evidence type="ECO:0000256" key="3">
    <source>
        <dbReference type="ARBA" id="ARBA00022515"/>
    </source>
</evidence>
<dbReference type="Gene3D" id="3.90.980.10">
    <property type="entry name" value="DNA primase, catalytic core, N-terminal domain"/>
    <property type="match status" value="1"/>
</dbReference>
<dbReference type="FunFam" id="3.90.580.10:FF:000001">
    <property type="entry name" value="DNA primase"/>
    <property type="match status" value="1"/>
</dbReference>
<keyword evidence="5" id="KW-0548">Nucleotidyltransferase</keyword>
<organism evidence="14">
    <name type="scientific">marine sediment metagenome</name>
    <dbReference type="NCBI Taxonomy" id="412755"/>
    <lineage>
        <taxon>unclassified sequences</taxon>
        <taxon>metagenomes</taxon>
        <taxon>ecological metagenomes</taxon>
    </lineage>
</organism>
<dbReference type="GO" id="GO:0003899">
    <property type="term" value="F:DNA-directed RNA polymerase activity"/>
    <property type="evidence" value="ECO:0007669"/>
    <property type="project" value="InterPro"/>
</dbReference>
<dbReference type="GO" id="GO:1990077">
    <property type="term" value="C:primosome complex"/>
    <property type="evidence" value="ECO:0007669"/>
    <property type="project" value="UniProtKB-KW"/>
</dbReference>
<dbReference type="GO" id="GO:0006269">
    <property type="term" value="P:DNA replication, synthesis of primer"/>
    <property type="evidence" value="ECO:0007669"/>
    <property type="project" value="UniProtKB-KW"/>
</dbReference>
<dbReference type="PIRSF" id="PIRSF002811">
    <property type="entry name" value="DnaG"/>
    <property type="match status" value="1"/>
</dbReference>
<dbReference type="GO" id="GO:0005737">
    <property type="term" value="C:cytoplasm"/>
    <property type="evidence" value="ECO:0007669"/>
    <property type="project" value="TreeGrafter"/>
</dbReference>
<evidence type="ECO:0000256" key="6">
    <source>
        <dbReference type="ARBA" id="ARBA00022705"/>
    </source>
</evidence>
<evidence type="ECO:0000256" key="1">
    <source>
        <dbReference type="ARBA" id="ARBA00001947"/>
    </source>
</evidence>
<dbReference type="InterPro" id="IPR006171">
    <property type="entry name" value="TOPRIM_dom"/>
</dbReference>
<dbReference type="SMART" id="SM00400">
    <property type="entry name" value="ZnF_CHCC"/>
    <property type="match status" value="1"/>
</dbReference>
<keyword evidence="12" id="KW-0804">Transcription</keyword>
<name>A0A0F9Y7V8_9ZZZZ</name>
<keyword evidence="7" id="KW-0479">Metal-binding</keyword>
<evidence type="ECO:0000256" key="4">
    <source>
        <dbReference type="ARBA" id="ARBA00022679"/>
    </source>
</evidence>
<evidence type="ECO:0000256" key="8">
    <source>
        <dbReference type="ARBA" id="ARBA00022771"/>
    </source>
</evidence>
<dbReference type="InterPro" id="IPR006295">
    <property type="entry name" value="DNA_primase_DnaG"/>
</dbReference>
<dbReference type="Gene3D" id="1.10.860.10">
    <property type="entry name" value="DNAb Helicase, Chain A"/>
    <property type="match status" value="1"/>
</dbReference>
<evidence type="ECO:0000256" key="7">
    <source>
        <dbReference type="ARBA" id="ARBA00022723"/>
    </source>
</evidence>
<comment type="caution">
    <text evidence="14">The sequence shown here is derived from an EMBL/GenBank/DDBJ whole genome shotgun (WGS) entry which is preliminary data.</text>
</comment>
<evidence type="ECO:0000313" key="14">
    <source>
        <dbReference type="EMBL" id="KKO00749.1"/>
    </source>
</evidence>
<dbReference type="NCBIfam" id="TIGR01391">
    <property type="entry name" value="dnaG"/>
    <property type="match status" value="1"/>
</dbReference>
<dbReference type="InterPro" id="IPR013264">
    <property type="entry name" value="DNAG_N"/>
</dbReference>
<dbReference type="SUPFAM" id="SSF57783">
    <property type="entry name" value="Zinc beta-ribbon"/>
    <property type="match status" value="1"/>
</dbReference>
<keyword evidence="10" id="KW-0460">Magnesium</keyword>
<dbReference type="GO" id="GO:0000428">
    <property type="term" value="C:DNA-directed RNA polymerase complex"/>
    <property type="evidence" value="ECO:0007669"/>
    <property type="project" value="UniProtKB-KW"/>
</dbReference>
<feature type="domain" description="Toprim" evidence="13">
    <location>
        <begin position="258"/>
        <end position="339"/>
    </location>
</feature>
<evidence type="ECO:0000256" key="10">
    <source>
        <dbReference type="ARBA" id="ARBA00022842"/>
    </source>
</evidence>
<dbReference type="HAMAP" id="MF_00974">
    <property type="entry name" value="DNA_primase_DnaG"/>
    <property type="match status" value="1"/>
</dbReference>
<dbReference type="Pfam" id="PF01807">
    <property type="entry name" value="Zn_ribbon_DnaG"/>
    <property type="match status" value="1"/>
</dbReference>
<evidence type="ECO:0000256" key="5">
    <source>
        <dbReference type="ARBA" id="ARBA00022695"/>
    </source>
</evidence>
<reference evidence="14" key="1">
    <citation type="journal article" date="2015" name="Nature">
        <title>Complex archaea that bridge the gap between prokaryotes and eukaryotes.</title>
        <authorList>
            <person name="Spang A."/>
            <person name="Saw J.H."/>
            <person name="Jorgensen S.L."/>
            <person name="Zaremba-Niedzwiedzka K."/>
            <person name="Martijn J."/>
            <person name="Lind A.E."/>
            <person name="van Eijk R."/>
            <person name="Schleper C."/>
            <person name="Guy L."/>
            <person name="Ettema T.J."/>
        </authorList>
    </citation>
    <scope>NUCLEOTIDE SEQUENCE</scope>
</reference>
<dbReference type="PROSITE" id="PS50880">
    <property type="entry name" value="TOPRIM"/>
    <property type="match status" value="1"/>
</dbReference>
<sequence length="599" mass="66257">MRYTDSFINRVAQANDVVQIVGQYVALKKGREFVGLCPFHDDHNPSMRVSPVKQIYKCFSCGAGGGVFNFLMAYEKLSFPEAVRRLAEQANIAIPSEYDQQPRAEGGVNKDLLRRMMTFATEFYRRQLQTPAGKAALDYAHKRGLTDESIERFGLGLAPDSWDALSSAARRKGISEAVLLAAGLIIRREGSTGCYDRFRNRLMFPIFDLTSNAIGFGGRALADDEQAKYINSPDTLLFDKSGELYGLNWSRDAIRNSGRAVIVEGYLDTLIPLQADVEGVVATMGTALTDRHVRMLSRFANEAVLVFDADAAGTAAAERALEVFISQQLQVRVATIPAGNDPCDFVLAQGAGAMTKLIDDAPDAMQYILDRRMEQYKAAGDNLADRRRIIDEFLQLIVSSASYGAIDEVRRGQLAQHVGHMLNVPAADLQQQMRRLARRLPRGNYESSPPDQLDPGLPAAEATTDIPLSERNVIEVLINDPELFDTAAERIDPEDFTSPALHTIARHVWRLGSAGHLHMDELLAVEELVNLGALLVDMAAVGEDRGNYEPTLTGAVDHIILRRRQAEADALRSTGDDDALRKLTDHYRQGDLRRRPKIS</sequence>
<dbReference type="Pfam" id="PF08275">
    <property type="entry name" value="DNAG_N"/>
    <property type="match status" value="1"/>
</dbReference>
<dbReference type="InterPro" id="IPR034151">
    <property type="entry name" value="TOPRIM_DnaG_bac"/>
</dbReference>
<dbReference type="EMBL" id="LAZR01000039">
    <property type="protein sequence ID" value="KKO00749.1"/>
    <property type="molecule type" value="Genomic_DNA"/>
</dbReference>
<dbReference type="CDD" id="cd03364">
    <property type="entry name" value="TOPRIM_DnaG_primases"/>
    <property type="match status" value="1"/>
</dbReference>
<dbReference type="Pfam" id="PF13155">
    <property type="entry name" value="Toprim_2"/>
    <property type="match status" value="1"/>
</dbReference>
<comment type="cofactor">
    <cofactor evidence="1">
        <name>Zn(2+)</name>
        <dbReference type="ChEBI" id="CHEBI:29105"/>
    </cofactor>
</comment>
<dbReference type="GO" id="GO:0003677">
    <property type="term" value="F:DNA binding"/>
    <property type="evidence" value="ECO:0007669"/>
    <property type="project" value="UniProtKB-KW"/>
</dbReference>
<dbReference type="InterPro" id="IPR030846">
    <property type="entry name" value="DnaG_bac"/>
</dbReference>
<dbReference type="InterPro" id="IPR050219">
    <property type="entry name" value="DnaG_primase"/>
</dbReference>
<keyword evidence="2" id="KW-0240">DNA-directed RNA polymerase</keyword>
<dbReference type="AlphaFoldDB" id="A0A0F9Y7V8"/>
<gene>
    <name evidence="14" type="ORF">LCGC14_0125230</name>
</gene>
<proteinExistence type="inferred from homology"/>
<evidence type="ECO:0000256" key="11">
    <source>
        <dbReference type="ARBA" id="ARBA00023125"/>
    </source>
</evidence>
<dbReference type="InterPro" id="IPR036977">
    <property type="entry name" value="DNA_primase_Znf_CHC2"/>
</dbReference>
<evidence type="ECO:0000259" key="13">
    <source>
        <dbReference type="PROSITE" id="PS50880"/>
    </source>
</evidence>
<dbReference type="Gene3D" id="3.40.1360.10">
    <property type="match status" value="1"/>
</dbReference>
<dbReference type="GO" id="GO:0008270">
    <property type="term" value="F:zinc ion binding"/>
    <property type="evidence" value="ECO:0007669"/>
    <property type="project" value="UniProtKB-KW"/>
</dbReference>
<accession>A0A0F9Y7V8</accession>
<dbReference type="PANTHER" id="PTHR30313">
    <property type="entry name" value="DNA PRIMASE"/>
    <property type="match status" value="1"/>
</dbReference>
<evidence type="ECO:0000256" key="12">
    <source>
        <dbReference type="ARBA" id="ARBA00023163"/>
    </source>
</evidence>
<keyword evidence="8" id="KW-0863">Zinc-finger</keyword>
<dbReference type="InterPro" id="IPR016136">
    <property type="entry name" value="DNA_helicase_N/primase_C"/>
</dbReference>
<keyword evidence="3" id="KW-0639">Primosome</keyword>
<keyword evidence="6" id="KW-0235">DNA replication</keyword>
<keyword evidence="9" id="KW-0862">Zinc</keyword>
<keyword evidence="4" id="KW-0808">Transferase</keyword>
<dbReference type="InterPro" id="IPR037068">
    <property type="entry name" value="DNA_primase_core_N_sf"/>
</dbReference>
<evidence type="ECO:0000256" key="9">
    <source>
        <dbReference type="ARBA" id="ARBA00022833"/>
    </source>
</evidence>
<dbReference type="PANTHER" id="PTHR30313:SF2">
    <property type="entry name" value="DNA PRIMASE"/>
    <property type="match status" value="1"/>
</dbReference>
<dbReference type="Gene3D" id="3.90.580.10">
    <property type="entry name" value="Zinc finger, CHC2-type domain"/>
    <property type="match status" value="1"/>
</dbReference>
<evidence type="ECO:0000256" key="2">
    <source>
        <dbReference type="ARBA" id="ARBA00022478"/>
    </source>
</evidence>
<dbReference type="SMART" id="SM00493">
    <property type="entry name" value="TOPRIM"/>
    <property type="match status" value="1"/>
</dbReference>
<keyword evidence="11" id="KW-0238">DNA-binding</keyword>
<dbReference type="SUPFAM" id="SSF56731">
    <property type="entry name" value="DNA primase core"/>
    <property type="match status" value="1"/>
</dbReference>
<dbReference type="InterPro" id="IPR002694">
    <property type="entry name" value="Znf_CHC2"/>
</dbReference>
<protein>
    <recommendedName>
        <fullName evidence="13">Toprim domain-containing protein</fullName>
    </recommendedName>
</protein>